<keyword evidence="3" id="KW-1185">Reference proteome</keyword>
<feature type="region of interest" description="Disordered" evidence="1">
    <location>
        <begin position="1"/>
        <end position="56"/>
    </location>
</feature>
<organism evidence="2 3">
    <name type="scientific">Carbonactinospora thermoautotrophica</name>
    <dbReference type="NCBI Taxonomy" id="1469144"/>
    <lineage>
        <taxon>Bacteria</taxon>
        <taxon>Bacillati</taxon>
        <taxon>Actinomycetota</taxon>
        <taxon>Actinomycetes</taxon>
        <taxon>Kitasatosporales</taxon>
        <taxon>Carbonactinosporaceae</taxon>
        <taxon>Carbonactinospora</taxon>
    </lineage>
</organism>
<reference evidence="3" key="1">
    <citation type="submission" date="2015-04" db="EMBL/GenBank/DDBJ databases">
        <title>Physiological reanalysis, assessment of diazotrophy, and genome sequences of multiple isolates of Streptomyces thermoautotrophicus.</title>
        <authorList>
            <person name="MacKellar D.C."/>
            <person name="Lieber L."/>
            <person name="Norman J."/>
            <person name="Bolger A."/>
            <person name="Tobin C."/>
            <person name="Murray J.W."/>
            <person name="Chang R."/>
            <person name="Ford T."/>
            <person name="Nguyen P.Q."/>
            <person name="Woodward J."/>
            <person name="Permingeat H."/>
            <person name="Joshi N.S."/>
            <person name="Silver P.A."/>
            <person name="Usadel B."/>
            <person name="Rutherford A.W."/>
            <person name="Friesen M."/>
            <person name="Prell J."/>
        </authorList>
    </citation>
    <scope>NUCLEOTIDE SEQUENCE [LARGE SCALE GENOMIC DNA]</scope>
    <source>
        <strain evidence="3">H1</strain>
    </source>
</reference>
<name>A0A132ML92_9ACTN</name>
<gene>
    <name evidence="2" type="ORF">LI90_137</name>
</gene>
<sequence>MAGRRTAVTGRGHRTRPGWGRRRLGAVVDAPCPHPDPESGVSALPEDLAKELPCGR</sequence>
<feature type="compositionally biased region" description="Basic residues" evidence="1">
    <location>
        <begin position="11"/>
        <end position="24"/>
    </location>
</feature>
<evidence type="ECO:0000256" key="1">
    <source>
        <dbReference type="SAM" id="MobiDB-lite"/>
    </source>
</evidence>
<dbReference type="EMBL" id="LAXD01000001">
    <property type="protein sequence ID" value="KWW98515.1"/>
    <property type="molecule type" value="Genomic_DNA"/>
</dbReference>
<accession>A0A132ML92</accession>
<evidence type="ECO:0000313" key="2">
    <source>
        <dbReference type="EMBL" id="KWW98515.1"/>
    </source>
</evidence>
<protein>
    <submittedName>
        <fullName evidence="2">Uncharacterized protein</fullName>
    </submittedName>
</protein>
<dbReference type="Proteomes" id="UP000070188">
    <property type="component" value="Unassembled WGS sequence"/>
</dbReference>
<dbReference type="STRING" id="1469144.LI90_137"/>
<proteinExistence type="predicted"/>
<dbReference type="AlphaFoldDB" id="A0A132ML92"/>
<comment type="caution">
    <text evidence="2">The sequence shown here is derived from an EMBL/GenBank/DDBJ whole genome shotgun (WGS) entry which is preliminary data.</text>
</comment>
<dbReference type="PATRIC" id="fig|1469144.10.peg.211"/>
<evidence type="ECO:0000313" key="3">
    <source>
        <dbReference type="Proteomes" id="UP000070188"/>
    </source>
</evidence>